<keyword evidence="2" id="KW-1185">Reference proteome</keyword>
<proteinExistence type="predicted"/>
<dbReference type="EMBL" id="CP029077">
    <property type="protein sequence ID" value="QED23931.1"/>
    <property type="molecule type" value="Genomic_DNA"/>
</dbReference>
<sequence>MPRIEMFNVFYMQGKSNLSGSMQRLLQFFEQKELCYKEKSATFMQSIRNVSALIALVEEANVELSLLNTIFAFIKVDNFNLQCDDFSYIEIAINNIMQCIDKNSTQQSKLNDLLIDFHNSINEYKNLIEIKDTQEESIPSQRMQDSSYDTRPIRSSNVSFSRSVVGVGRCGAYDELNTQNIGIEELEDNDFNPPYSSSDEHNRNKRMPLNVAKDFDFLDHDKQEKLMPLSEFRKKINQVMQEERSIRFSPVNPEEFDRFLETNQNSFAENYTANLKKPSCQSRF</sequence>
<organism evidence="1 2">
    <name type="scientific">Candidatus Deianiraea vastatrix</name>
    <dbReference type="NCBI Taxonomy" id="2163644"/>
    <lineage>
        <taxon>Bacteria</taxon>
        <taxon>Pseudomonadati</taxon>
        <taxon>Pseudomonadota</taxon>
        <taxon>Alphaproteobacteria</taxon>
        <taxon>Rickettsiales</taxon>
        <taxon>Candidatus Deianiraeaceae</taxon>
        <taxon>Candidatus Deianiraea</taxon>
    </lineage>
</organism>
<evidence type="ECO:0000313" key="2">
    <source>
        <dbReference type="Proteomes" id="UP000321934"/>
    </source>
</evidence>
<accession>A0A5B8XJ03</accession>
<dbReference type="Proteomes" id="UP000321934">
    <property type="component" value="Chromosome"/>
</dbReference>
<protein>
    <submittedName>
        <fullName evidence="1">Uncharacterized protein</fullName>
    </submittedName>
</protein>
<reference evidence="1 2" key="1">
    <citation type="journal article" date="2019" name="ISME J.">
        <title>Deianiraea, an extracellular bacterium associated with the ciliate Paramecium, suggests an alternative scenario for the evolution of Rickettsiales.</title>
        <authorList>
            <person name="Castelli M."/>
            <person name="Sabaneyeva E."/>
            <person name="Lanzoni O."/>
            <person name="Lebedeva N."/>
            <person name="Floriano A.M."/>
            <person name="Gaiarsa S."/>
            <person name="Benken K."/>
            <person name="Modeo L."/>
            <person name="Bandi C."/>
            <person name="Potekhin A."/>
            <person name="Sassera D."/>
            <person name="Petroni G."/>
        </authorList>
    </citation>
    <scope>NUCLEOTIDE SEQUENCE [LARGE SCALE GENOMIC DNA]</scope>
    <source>
        <strain evidence="1">CyL4-1</strain>
    </source>
</reference>
<name>A0A5B8XJ03_9RICK</name>
<evidence type="ECO:0000313" key="1">
    <source>
        <dbReference type="EMBL" id="QED23931.1"/>
    </source>
</evidence>
<gene>
    <name evidence="1" type="ORF">Deia_01152</name>
</gene>
<dbReference type="AlphaFoldDB" id="A0A5B8XJ03"/>